<sequence>MDRVFKLSVLSCPLLLLSGCIGCYNPTGCSRDDSPYFYTTQITQIKGVTVPVGTKLVYKSQKSKQKDEQTAPLKEEHITGIKLPKDTAILWGGMPTNHLLQFANSEMQGFTAYRAQEAPGVYSNQFLKLWKECDSDLDISIKNANDWSFNPANMKIIGCGINYQERASYNTDNPSQDKVDIFLIKINQALQQLPQQKEYPVIHYSEN</sequence>
<proteinExistence type="predicted"/>
<dbReference type="PROSITE" id="PS51257">
    <property type="entry name" value="PROKAR_LIPOPROTEIN"/>
    <property type="match status" value="1"/>
</dbReference>
<evidence type="ECO:0000313" key="2">
    <source>
        <dbReference type="Proteomes" id="UP000254410"/>
    </source>
</evidence>
<reference evidence="1 2" key="1">
    <citation type="submission" date="2018-11" db="EMBL/GenBank/DDBJ databases">
        <authorList>
            <person name="Kuo S.-C."/>
            <person name="Chen F.-J."/>
            <person name="Liao Y.-C."/>
        </authorList>
    </citation>
    <scope>NUCLEOTIDE SEQUENCE [LARGE SCALE GENOMIC DNA]</scope>
    <source>
        <strain evidence="1 2">2014S06-099</strain>
    </source>
</reference>
<evidence type="ECO:0000313" key="1">
    <source>
        <dbReference type="EMBL" id="AZC00767.1"/>
    </source>
</evidence>
<dbReference type="AlphaFoldDB" id="A0A3G6YKJ0"/>
<gene>
    <name evidence="1" type="ORF">DKE52_012735</name>
</gene>
<reference evidence="1 2" key="2">
    <citation type="submission" date="2018-12" db="EMBL/GenBank/DDBJ databases">
        <title>Molecular Epidemiology of Emerging Carbapenem-Resistance in Acinetobacter nosocomialis and Acinetobacter pittii in Taiwan, 2010-2014.</title>
        <authorList>
            <person name="Huang W.-C."/>
            <person name="Wang H.-Y."/>
            <person name="Lai J.-F."/>
            <person name="Lauderdale T.-L."/>
            <person name="Sytwu H.-K."/>
        </authorList>
    </citation>
    <scope>NUCLEOTIDE SEQUENCE [LARGE SCALE GENOMIC DNA]</scope>
    <source>
        <strain evidence="1 2">2014S06-099</strain>
    </source>
</reference>
<name>A0A3G6YKJ0_ACIPI</name>
<protein>
    <recommendedName>
        <fullName evidence="3">Lipoprotein</fullName>
    </recommendedName>
</protein>
<organism evidence="1 2">
    <name type="scientific">Acinetobacter pittii</name>
    <name type="common">Acinetobacter genomosp. 3</name>
    <dbReference type="NCBI Taxonomy" id="48296"/>
    <lineage>
        <taxon>Bacteria</taxon>
        <taxon>Pseudomonadati</taxon>
        <taxon>Pseudomonadota</taxon>
        <taxon>Gammaproteobacteria</taxon>
        <taxon>Moraxellales</taxon>
        <taxon>Moraxellaceae</taxon>
        <taxon>Acinetobacter</taxon>
        <taxon>Acinetobacter calcoaceticus/baumannii complex</taxon>
    </lineage>
</organism>
<accession>A0A3G6YKJ0</accession>
<evidence type="ECO:0008006" key="3">
    <source>
        <dbReference type="Google" id="ProtNLM"/>
    </source>
</evidence>
<dbReference type="EMBL" id="CP033540">
    <property type="protein sequence ID" value="AZC00767.1"/>
    <property type="molecule type" value="Genomic_DNA"/>
</dbReference>
<dbReference type="Proteomes" id="UP000254410">
    <property type="component" value="Chromosome"/>
</dbReference>